<dbReference type="RefSeq" id="WP_269332164.1">
    <property type="nucleotide sequence ID" value="NZ_JAMZFT010000002.1"/>
</dbReference>
<keyword evidence="3" id="KW-1185">Reference proteome</keyword>
<keyword evidence="2" id="KW-0255">Endonuclease</keyword>
<sequence>MTVFASDLADGAPELSNALAGHPAETHVAGVRVALDPAGVMLLPESGALIVSDLHLEKGASFARRGVMLPPYDTAATLARLAALVARYRPQTVVSLGDSFHDADASAGLDEADRARLAALTEGCRWVWILGNHDPAPPEGLGGEVCEAVEVGGLTFRHEPGPRPAQGEVAGHLHPAATVVARGRRLRRRCFASDGTRLVMPSFGAYTGGLCVRDPAVSRLFGPDYHAWMLGEARVHPVRARRLVPDSAMLGRGLL</sequence>
<gene>
    <name evidence="2" type="primary">pdeM</name>
    <name evidence="2" type="ORF">NJQ99_07240</name>
</gene>
<keyword evidence="2" id="KW-0378">Hydrolase</keyword>
<name>A0A9J6PEK0_9PROT</name>
<dbReference type="InterPro" id="IPR026336">
    <property type="entry name" value="PdeM-like"/>
</dbReference>
<dbReference type="PANTHER" id="PTHR39323:SF1">
    <property type="entry name" value="BLR1149 PROTEIN"/>
    <property type="match status" value="1"/>
</dbReference>
<dbReference type="Pfam" id="PF00149">
    <property type="entry name" value="Metallophos"/>
    <property type="match status" value="1"/>
</dbReference>
<dbReference type="SUPFAM" id="SSF56300">
    <property type="entry name" value="Metallo-dependent phosphatases"/>
    <property type="match status" value="1"/>
</dbReference>
<feature type="domain" description="Calcineurin-like phosphoesterase" evidence="1">
    <location>
        <begin position="49"/>
        <end position="156"/>
    </location>
</feature>
<keyword evidence="2" id="KW-0436">Ligase</keyword>
<evidence type="ECO:0000313" key="2">
    <source>
        <dbReference type="EMBL" id="MCP1336195.1"/>
    </source>
</evidence>
<dbReference type="EC" id="3.1.-.-" evidence="2"/>
<dbReference type="InterPro" id="IPR004843">
    <property type="entry name" value="Calcineurin-like_PHP"/>
</dbReference>
<dbReference type="InterPro" id="IPR024173">
    <property type="entry name" value="Pesterase_MJ0037-like"/>
</dbReference>
<comment type="caution">
    <text evidence="2">The sequence shown here is derived from an EMBL/GenBank/DDBJ whole genome shotgun (WGS) entry which is preliminary data.</text>
</comment>
<dbReference type="InterPro" id="IPR029052">
    <property type="entry name" value="Metallo-depent_PP-like"/>
</dbReference>
<dbReference type="GO" id="GO:0004519">
    <property type="term" value="F:endonuclease activity"/>
    <property type="evidence" value="ECO:0007669"/>
    <property type="project" value="UniProtKB-KW"/>
</dbReference>
<proteinExistence type="predicted"/>
<dbReference type="NCBIfam" id="TIGR04123">
    <property type="entry name" value="P_estr_lig_assc"/>
    <property type="match status" value="1"/>
</dbReference>
<dbReference type="PANTHER" id="PTHR39323">
    <property type="entry name" value="BLR1149 PROTEIN"/>
    <property type="match status" value="1"/>
</dbReference>
<keyword evidence="2" id="KW-0540">Nuclease</keyword>
<dbReference type="AlphaFoldDB" id="A0A9J6PEK0"/>
<organism evidence="2 3">
    <name type="scientific">Futiania mangrovi</name>
    <dbReference type="NCBI Taxonomy" id="2959716"/>
    <lineage>
        <taxon>Bacteria</taxon>
        <taxon>Pseudomonadati</taxon>
        <taxon>Pseudomonadota</taxon>
        <taxon>Alphaproteobacteria</taxon>
        <taxon>Futianiales</taxon>
        <taxon>Futianiaceae</taxon>
        <taxon>Futiania</taxon>
    </lineage>
</organism>
<dbReference type="GO" id="GO:0016787">
    <property type="term" value="F:hydrolase activity"/>
    <property type="evidence" value="ECO:0007669"/>
    <property type="project" value="UniProtKB-KW"/>
</dbReference>
<dbReference type="GO" id="GO:0016874">
    <property type="term" value="F:ligase activity"/>
    <property type="evidence" value="ECO:0007669"/>
    <property type="project" value="UniProtKB-KW"/>
</dbReference>
<dbReference type="Gene3D" id="3.60.21.10">
    <property type="match status" value="1"/>
</dbReference>
<evidence type="ECO:0000313" key="3">
    <source>
        <dbReference type="Proteomes" id="UP001055804"/>
    </source>
</evidence>
<reference evidence="2" key="1">
    <citation type="submission" date="2022-06" db="EMBL/GenBank/DDBJ databases">
        <title>Isolation and Genomics of Futiania mangrovii gen. nov., sp. nov., a Rare and Metabolically-versatile member in the Class Alphaproteobacteria.</title>
        <authorList>
            <person name="Liu L."/>
            <person name="Huang W.-C."/>
            <person name="Pan J."/>
            <person name="Li J."/>
            <person name="Huang Y."/>
            <person name="Du H."/>
            <person name="Liu Y."/>
            <person name="Li M."/>
        </authorList>
    </citation>
    <scope>NUCLEOTIDE SEQUENCE</scope>
    <source>
        <strain evidence="2">FT118</strain>
    </source>
</reference>
<dbReference type="Proteomes" id="UP001055804">
    <property type="component" value="Unassembled WGS sequence"/>
</dbReference>
<accession>A0A9J6PEK0</accession>
<evidence type="ECO:0000259" key="1">
    <source>
        <dbReference type="Pfam" id="PF00149"/>
    </source>
</evidence>
<dbReference type="EMBL" id="JAMZFT010000002">
    <property type="protein sequence ID" value="MCP1336195.1"/>
    <property type="molecule type" value="Genomic_DNA"/>
</dbReference>
<protein>
    <submittedName>
        <fullName evidence="2">Ligase-associated DNA damage response endonuclease PdeM</fullName>
        <ecNumber evidence="2">3.1.-.-</ecNumber>
    </submittedName>
</protein>
<dbReference type="PIRSF" id="PIRSF000887">
    <property type="entry name" value="Pesterase_MJ0037"/>
    <property type="match status" value="1"/>
</dbReference>